<organism evidence="1 2">
    <name type="scientific">Naganishia cerealis</name>
    <dbReference type="NCBI Taxonomy" id="610337"/>
    <lineage>
        <taxon>Eukaryota</taxon>
        <taxon>Fungi</taxon>
        <taxon>Dikarya</taxon>
        <taxon>Basidiomycota</taxon>
        <taxon>Agaricomycotina</taxon>
        <taxon>Tremellomycetes</taxon>
        <taxon>Filobasidiales</taxon>
        <taxon>Filobasidiaceae</taxon>
        <taxon>Naganishia</taxon>
    </lineage>
</organism>
<proteinExistence type="predicted"/>
<sequence>MSAELKHRIVSGREGALQERKAMIRRAYATDETGGGGVPGLTEGEPPKKKHKKNPDKDVDDVEGSSRKKNAGDGKSVNKGGRPKGSKNKSGQDKQQAEEERLLAAEQEQRESEAAAEEDKKKRKKPYKFPAEDLLIELNEKDKVAGKPVYKPELNRRLPFPGNFEVFLMTWNFLNVFSKPLKLAQFSIDEFENALYHRDPYTPCVLLAETHAALLNLLRRDVVDDKQEETLPLKAFGLAAPVEGEEGSDAGAVSVDGSDEFQEEKLELITEAAGRYATSWMAKDLSSKDHRKGWEGALVGCLWMRSNIKTVPNLVNYLQALLIDDNRAVDSRPTWHTEETRLVKRIDYKYPLLHPVFKLEILAFLCELAMQTKRVRDFIDEAAVLLTKCRNDINDKKREIRKIIEERGAAEPRAPASEAPADNEVEGAIQGILSTAMTPDIPILESTADGDELDAMSTLTDPDMLSDIASDSDDSKPKHLTGVAARKKALIEKQTQREAEQKAKDEQHAQQAADAKAKREEHHEKRRLEDDLLVLEEDMAELDREFRRQHMAPRTVPIGTDRFGNRIWWFDGCGSADLMSKEGHIAYGTGRLYIQGAPQYELAARCSIFNIPDDEIVDRRALEEGTNNALLAEGEWAMIDESEQVSYLRGDTALHLLIYCNCSIVNSLRG</sequence>
<dbReference type="Proteomes" id="UP001241377">
    <property type="component" value="Unassembled WGS sequence"/>
</dbReference>
<evidence type="ECO:0000313" key="1">
    <source>
        <dbReference type="EMBL" id="KAJ9096089.1"/>
    </source>
</evidence>
<reference evidence="1" key="1">
    <citation type="submission" date="2023-04" db="EMBL/GenBank/DDBJ databases">
        <title>Draft Genome sequencing of Naganishia species isolated from polar environments using Oxford Nanopore Technology.</title>
        <authorList>
            <person name="Leo P."/>
            <person name="Venkateswaran K."/>
        </authorList>
    </citation>
    <scope>NUCLEOTIDE SEQUENCE</scope>
    <source>
        <strain evidence="1">MNA-CCFEE 5261</strain>
    </source>
</reference>
<keyword evidence="2" id="KW-1185">Reference proteome</keyword>
<name>A0ACC2VAS2_9TREE</name>
<comment type="caution">
    <text evidence="1">The sequence shown here is derived from an EMBL/GenBank/DDBJ whole genome shotgun (WGS) entry which is preliminary data.</text>
</comment>
<gene>
    <name evidence="1" type="ORF">QFC19_007315</name>
</gene>
<protein>
    <submittedName>
        <fullName evidence="1">Uncharacterized protein</fullName>
    </submittedName>
</protein>
<dbReference type="EMBL" id="JASBWR010000096">
    <property type="protein sequence ID" value="KAJ9096089.1"/>
    <property type="molecule type" value="Genomic_DNA"/>
</dbReference>
<accession>A0ACC2VAS2</accession>
<evidence type="ECO:0000313" key="2">
    <source>
        <dbReference type="Proteomes" id="UP001241377"/>
    </source>
</evidence>